<reference evidence="3" key="1">
    <citation type="submission" date="2024-01" db="EMBL/GenBank/DDBJ databases">
        <authorList>
            <person name="Webb A."/>
        </authorList>
    </citation>
    <scope>NUCLEOTIDE SEQUENCE</scope>
    <source>
        <strain evidence="3">Pm1</strain>
    </source>
</reference>
<protein>
    <recommendedName>
        <fullName evidence="2">CCHC-type domain-containing protein</fullName>
    </recommendedName>
</protein>
<sequence>MYQPPNNKVLLQARFFGARQAKRSLQEHKQEMRSLSASITMGPIPEHIKVPTFMDGLRHGPSRQALFRKVPKTMEEAIDIAMVKEQSYNSASATAYYKPSAEKSEATPMELGNADVICHHCGKRGHVKARCYAKVAAGAKASSKKAPYQKGDGKGPCTTHGFSINHFGFEKCGSAVGSGCPTDADSEATPKLRVIEQMGSIVSEVPKGRTSTLLVYSARIRGYDQVMTLLVDSGASQNFVKLATF</sequence>
<organism evidence="3 4">
    <name type="scientific">Peronospora matthiolae</name>
    <dbReference type="NCBI Taxonomy" id="2874970"/>
    <lineage>
        <taxon>Eukaryota</taxon>
        <taxon>Sar</taxon>
        <taxon>Stramenopiles</taxon>
        <taxon>Oomycota</taxon>
        <taxon>Peronosporomycetes</taxon>
        <taxon>Peronosporales</taxon>
        <taxon>Peronosporaceae</taxon>
        <taxon>Peronospora</taxon>
    </lineage>
</organism>
<evidence type="ECO:0000256" key="1">
    <source>
        <dbReference type="PROSITE-ProRule" id="PRU00047"/>
    </source>
</evidence>
<keyword evidence="1" id="KW-0863">Zinc-finger</keyword>
<dbReference type="Proteomes" id="UP001162060">
    <property type="component" value="Unassembled WGS sequence"/>
</dbReference>
<evidence type="ECO:0000313" key="3">
    <source>
        <dbReference type="EMBL" id="CAK7937485.1"/>
    </source>
</evidence>
<gene>
    <name evidence="3" type="ORF">PM001_LOCUS22635</name>
</gene>
<name>A0AAV1UVJ9_9STRA</name>
<dbReference type="PROSITE" id="PS50158">
    <property type="entry name" value="ZF_CCHC"/>
    <property type="match status" value="1"/>
</dbReference>
<evidence type="ECO:0000259" key="2">
    <source>
        <dbReference type="PROSITE" id="PS50158"/>
    </source>
</evidence>
<dbReference type="AlphaFoldDB" id="A0AAV1UVJ9"/>
<dbReference type="GO" id="GO:0003676">
    <property type="term" value="F:nucleic acid binding"/>
    <property type="evidence" value="ECO:0007669"/>
    <property type="project" value="InterPro"/>
</dbReference>
<feature type="domain" description="CCHC-type" evidence="2">
    <location>
        <begin position="118"/>
        <end position="131"/>
    </location>
</feature>
<comment type="caution">
    <text evidence="3">The sequence shown here is derived from an EMBL/GenBank/DDBJ whole genome shotgun (WGS) entry which is preliminary data.</text>
</comment>
<dbReference type="InterPro" id="IPR001878">
    <property type="entry name" value="Znf_CCHC"/>
</dbReference>
<keyword evidence="1" id="KW-0479">Metal-binding</keyword>
<evidence type="ECO:0000313" key="4">
    <source>
        <dbReference type="Proteomes" id="UP001162060"/>
    </source>
</evidence>
<proteinExistence type="predicted"/>
<dbReference type="EMBL" id="CAKLBY020000227">
    <property type="protein sequence ID" value="CAK7937485.1"/>
    <property type="molecule type" value="Genomic_DNA"/>
</dbReference>
<accession>A0AAV1UVJ9</accession>
<dbReference type="GO" id="GO:0008270">
    <property type="term" value="F:zinc ion binding"/>
    <property type="evidence" value="ECO:0007669"/>
    <property type="project" value="UniProtKB-KW"/>
</dbReference>
<keyword evidence="1" id="KW-0862">Zinc</keyword>